<gene>
    <name evidence="2" type="ORF">FUG_LOCUS211448</name>
    <name evidence="1" type="ORF">MDCFG202_LOCUS50901</name>
</gene>
<sequence>MSVRRKSFEDSSVLRCTFTAHWNWAAHFPLSFMNTQLSVRQLPGSNTVLFVESTEVLTDTIANSSTPKTTPGIARMATFNEFMGYLLEPLLFIAPYPYLAFYPTYTAARHVRSISMSAADERTSGIMAQENNPSLFNVIYPTRGILLWFMWSFPRQLAIPFLAKHLPVCLGKCITMIVSAPVQLLWLHAVLSDTPLSLSASTRYLRSITAIQWLQFIATILSFCLIEETIELAIDESLKLFIGHEDLSGDINTSEARSVVRIIMAHYALSKAVKLVLWVPATVAAVQAAPDIHRGERGQVTNEFCASMVDCMKSMPLSLWVRCGIYYSVAAAIGVLTKVVDGAFVVHVKLGGEKTSQLGDLESSK</sequence>
<organism evidence="2">
    <name type="scientific">Gibberella zeae</name>
    <name type="common">Wheat head blight fungus</name>
    <name type="synonym">Fusarium graminearum</name>
    <dbReference type="NCBI Taxonomy" id="5518"/>
    <lineage>
        <taxon>Eukaryota</taxon>
        <taxon>Fungi</taxon>
        <taxon>Dikarya</taxon>
        <taxon>Ascomycota</taxon>
        <taxon>Pezizomycotina</taxon>
        <taxon>Sordariomycetes</taxon>
        <taxon>Hypocreomycetidae</taxon>
        <taxon>Hypocreales</taxon>
        <taxon>Nectriaceae</taxon>
        <taxon>Fusarium</taxon>
    </lineage>
</organism>
<evidence type="ECO:0000313" key="2">
    <source>
        <dbReference type="EMBL" id="VIO56303.1"/>
    </source>
</evidence>
<dbReference type="Proteomes" id="UP000746612">
    <property type="component" value="Unassembled WGS sequence"/>
</dbReference>
<evidence type="ECO:0000313" key="1">
    <source>
        <dbReference type="EMBL" id="CAG1967795.1"/>
    </source>
</evidence>
<reference evidence="2" key="1">
    <citation type="submission" date="2019-04" db="EMBL/GenBank/DDBJ databases">
        <authorList>
            <person name="Melise S."/>
            <person name="Noan J."/>
            <person name="Okalmin O."/>
        </authorList>
    </citation>
    <scope>NUCLEOTIDE SEQUENCE</scope>
    <source>
        <strain evidence="2">FN9</strain>
    </source>
</reference>
<dbReference type="EMBL" id="CAAKMV010000124">
    <property type="protein sequence ID" value="VIO56303.1"/>
    <property type="molecule type" value="Genomic_DNA"/>
</dbReference>
<reference evidence="1" key="2">
    <citation type="submission" date="2021-03" db="EMBL/GenBank/DDBJ databases">
        <authorList>
            <person name="Alouane T."/>
            <person name="Langin T."/>
            <person name="Bonhomme L."/>
        </authorList>
    </citation>
    <scope>NUCLEOTIDE SEQUENCE</scope>
    <source>
        <strain evidence="1">MDC_Fg202</strain>
    </source>
</reference>
<proteinExistence type="predicted"/>
<dbReference type="EMBL" id="CAJPIJ010000076">
    <property type="protein sequence ID" value="CAG1967795.1"/>
    <property type="molecule type" value="Genomic_DNA"/>
</dbReference>
<protein>
    <submittedName>
        <fullName evidence="2">Uncharacterized protein</fullName>
    </submittedName>
</protein>
<accession>A0A4E9DV63</accession>
<dbReference type="AlphaFoldDB" id="A0A4E9DV63"/>
<name>A0A4E9DV63_GIBZA</name>